<evidence type="ECO:0000313" key="2">
    <source>
        <dbReference type="Proteomes" id="UP001054945"/>
    </source>
</evidence>
<dbReference type="EMBL" id="BPLR01019648">
    <property type="protein sequence ID" value="GIX70105.1"/>
    <property type="molecule type" value="Genomic_DNA"/>
</dbReference>
<comment type="caution">
    <text evidence="1">The sequence shown here is derived from an EMBL/GenBank/DDBJ whole genome shotgun (WGS) entry which is preliminary data.</text>
</comment>
<keyword evidence="2" id="KW-1185">Reference proteome</keyword>
<dbReference type="AlphaFoldDB" id="A0AAV4MCU3"/>
<protein>
    <submittedName>
        <fullName evidence="1">Uncharacterized protein</fullName>
    </submittedName>
</protein>
<gene>
    <name evidence="1" type="ORF">CEXT_560611</name>
</gene>
<evidence type="ECO:0000313" key="1">
    <source>
        <dbReference type="EMBL" id="GIX70105.1"/>
    </source>
</evidence>
<accession>A0AAV4MCU3</accession>
<proteinExistence type="predicted"/>
<name>A0AAV4MCU3_CAEEX</name>
<dbReference type="Proteomes" id="UP001054945">
    <property type="component" value="Unassembled WGS sequence"/>
</dbReference>
<reference evidence="1 2" key="1">
    <citation type="submission" date="2021-06" db="EMBL/GenBank/DDBJ databases">
        <title>Caerostris extrusa draft genome.</title>
        <authorList>
            <person name="Kono N."/>
            <person name="Arakawa K."/>
        </authorList>
    </citation>
    <scope>NUCLEOTIDE SEQUENCE [LARGE SCALE GENOMIC DNA]</scope>
</reference>
<organism evidence="1 2">
    <name type="scientific">Caerostris extrusa</name>
    <name type="common">Bark spider</name>
    <name type="synonym">Caerostris bankana</name>
    <dbReference type="NCBI Taxonomy" id="172846"/>
    <lineage>
        <taxon>Eukaryota</taxon>
        <taxon>Metazoa</taxon>
        <taxon>Ecdysozoa</taxon>
        <taxon>Arthropoda</taxon>
        <taxon>Chelicerata</taxon>
        <taxon>Arachnida</taxon>
        <taxon>Araneae</taxon>
        <taxon>Araneomorphae</taxon>
        <taxon>Entelegynae</taxon>
        <taxon>Araneoidea</taxon>
        <taxon>Araneidae</taxon>
        <taxon>Caerostris</taxon>
    </lineage>
</organism>
<sequence>MAAIVKGNRGDYYRDGIIHDRLPNRQGRLLAFAFCCCNLLPQRNFRSGGGGGGLERGNRGDYYRDGIIHDRLPNRQGRLLAFAFCCCNLLPQRNFRSEGGGGEGKGPVIKFEMTPFHQKQANIFLLVCRNGIVSITQHPMFQGCSKF</sequence>